<dbReference type="EMBL" id="MLCN01000014">
    <property type="protein sequence ID" value="ONG41008.1"/>
    <property type="molecule type" value="Genomic_DNA"/>
</dbReference>
<accession>A0A1S8CUU4</accession>
<dbReference type="PANTHER" id="PTHR39176">
    <property type="entry name" value="PERIPLASMIC PROTEIN-RELATED"/>
    <property type="match status" value="1"/>
</dbReference>
<evidence type="ECO:0000313" key="4">
    <source>
        <dbReference type="Proteomes" id="UP000192132"/>
    </source>
</evidence>
<feature type="domain" description="Lysozyme inhibitor LprI-like N-terminal" evidence="2">
    <location>
        <begin position="27"/>
        <end position="107"/>
    </location>
</feature>
<feature type="chain" id="PRO_5012368249" description="Lysozyme inhibitor LprI-like N-terminal domain-containing protein" evidence="1">
    <location>
        <begin position="20"/>
        <end position="126"/>
    </location>
</feature>
<sequence>MKKLLLGLGLAAVCLTAHADNCDHTRNSLDAIHCSNIIYQKADKELNTVYKQLTKKLSVANKKTLRSGQLRWIKQRDQACTMNSVDMGEVIDSACLLDQTTSRTNWLNDRLRECTTVGCMASKLDD</sequence>
<name>A0A1S8CUU4_9GAMM</name>
<dbReference type="PANTHER" id="PTHR39176:SF1">
    <property type="entry name" value="PERIPLASMIC PROTEIN"/>
    <property type="match status" value="1"/>
</dbReference>
<dbReference type="RefSeq" id="WP_076877735.1">
    <property type="nucleotide sequence ID" value="NZ_MLCN01000014.1"/>
</dbReference>
<dbReference type="STRING" id="1907941.BKE30_06150"/>
<evidence type="ECO:0000256" key="1">
    <source>
        <dbReference type="SAM" id="SignalP"/>
    </source>
</evidence>
<dbReference type="AlphaFoldDB" id="A0A1S8CUU4"/>
<reference evidence="3 4" key="1">
    <citation type="submission" date="2016-10" db="EMBL/GenBank/DDBJ databases">
        <title>Draft Genome sequence of Alkanindiges sp. strain H1.</title>
        <authorList>
            <person name="Subhash Y."/>
            <person name="Lee S."/>
        </authorList>
    </citation>
    <scope>NUCLEOTIDE SEQUENCE [LARGE SCALE GENOMIC DNA]</scope>
    <source>
        <strain evidence="3 4">H1</strain>
    </source>
</reference>
<evidence type="ECO:0000313" key="3">
    <source>
        <dbReference type="EMBL" id="ONG41008.1"/>
    </source>
</evidence>
<comment type="caution">
    <text evidence="3">The sequence shown here is derived from an EMBL/GenBank/DDBJ whole genome shotgun (WGS) entry which is preliminary data.</text>
</comment>
<dbReference type="Proteomes" id="UP000192132">
    <property type="component" value="Unassembled WGS sequence"/>
</dbReference>
<dbReference type="InterPro" id="IPR009739">
    <property type="entry name" value="LprI-like_N"/>
</dbReference>
<dbReference type="Gene3D" id="1.20.1270.180">
    <property type="match status" value="1"/>
</dbReference>
<dbReference type="Pfam" id="PF07007">
    <property type="entry name" value="LprI"/>
    <property type="match status" value="1"/>
</dbReference>
<keyword evidence="4" id="KW-1185">Reference proteome</keyword>
<feature type="signal peptide" evidence="1">
    <location>
        <begin position="1"/>
        <end position="19"/>
    </location>
</feature>
<gene>
    <name evidence="3" type="ORF">BKE30_06150</name>
</gene>
<protein>
    <recommendedName>
        <fullName evidence="2">Lysozyme inhibitor LprI-like N-terminal domain-containing protein</fullName>
    </recommendedName>
</protein>
<dbReference type="OrthoDB" id="7340239at2"/>
<organism evidence="3 4">
    <name type="scientific">Alkanindiges hydrocarboniclasticus</name>
    <dbReference type="NCBI Taxonomy" id="1907941"/>
    <lineage>
        <taxon>Bacteria</taxon>
        <taxon>Pseudomonadati</taxon>
        <taxon>Pseudomonadota</taxon>
        <taxon>Gammaproteobacteria</taxon>
        <taxon>Moraxellales</taxon>
        <taxon>Moraxellaceae</taxon>
        <taxon>Alkanindiges</taxon>
    </lineage>
</organism>
<proteinExistence type="predicted"/>
<evidence type="ECO:0000259" key="2">
    <source>
        <dbReference type="Pfam" id="PF07007"/>
    </source>
</evidence>
<keyword evidence="1" id="KW-0732">Signal</keyword>